<name>A0AAE4YC14_9RHOB</name>
<dbReference type="Gene3D" id="3.30.70.1230">
    <property type="entry name" value="Nucleotide cyclase"/>
    <property type="match status" value="1"/>
</dbReference>
<dbReference type="InterPro" id="IPR029787">
    <property type="entry name" value="Nucleotide_cyclase"/>
</dbReference>
<dbReference type="SUPFAM" id="SSF55073">
    <property type="entry name" value="Nucleotide cyclase"/>
    <property type="match status" value="1"/>
</dbReference>
<dbReference type="EMBL" id="JAABNR010000011">
    <property type="protein sequence ID" value="NBZ88493.1"/>
    <property type="molecule type" value="Genomic_DNA"/>
</dbReference>
<dbReference type="RefSeq" id="WP_168775307.1">
    <property type="nucleotide sequence ID" value="NZ_JAABNR010000011.1"/>
</dbReference>
<sequence>MTDAQLYNFDLVHGKHQKDIVVLVVDLVNSSSLRSHADATTWRAQYDNCMPVILAVVTRYNGRVVKFPGDGFPFAFPPFERDPEDDALRAAVAIQRELDKLREEREIDAKMQVRVSAGIVNASVVNWKVGVVEGGRTMSARKSTRSSASIR</sequence>
<accession>A0AAE4YC14</accession>
<protein>
    <recommendedName>
        <fullName evidence="3">Guanylate cyclase domain-containing protein</fullName>
    </recommendedName>
</protein>
<organism evidence="1 2">
    <name type="scientific">Stagnihabitans tardus</name>
    <dbReference type="NCBI Taxonomy" id="2699202"/>
    <lineage>
        <taxon>Bacteria</taxon>
        <taxon>Pseudomonadati</taxon>
        <taxon>Pseudomonadota</taxon>
        <taxon>Alphaproteobacteria</taxon>
        <taxon>Rhodobacterales</taxon>
        <taxon>Paracoccaceae</taxon>
        <taxon>Stagnihabitans</taxon>
    </lineage>
</organism>
<keyword evidence="2" id="KW-1185">Reference proteome</keyword>
<gene>
    <name evidence="1" type="ORF">GV832_12945</name>
</gene>
<comment type="caution">
    <text evidence="1">The sequence shown here is derived from an EMBL/GenBank/DDBJ whole genome shotgun (WGS) entry which is preliminary data.</text>
</comment>
<evidence type="ECO:0008006" key="3">
    <source>
        <dbReference type="Google" id="ProtNLM"/>
    </source>
</evidence>
<dbReference type="Proteomes" id="UP001193501">
    <property type="component" value="Unassembled WGS sequence"/>
</dbReference>
<reference evidence="1" key="1">
    <citation type="submission" date="2020-01" db="EMBL/GenBank/DDBJ databases">
        <authorList>
            <person name="Chen W.-M."/>
        </authorList>
    </citation>
    <scope>NUCLEOTIDE SEQUENCE</scope>
    <source>
        <strain evidence="1">CYK-10</strain>
    </source>
</reference>
<proteinExistence type="predicted"/>
<dbReference type="AlphaFoldDB" id="A0AAE4YC14"/>
<evidence type="ECO:0000313" key="2">
    <source>
        <dbReference type="Proteomes" id="UP001193501"/>
    </source>
</evidence>
<evidence type="ECO:0000313" key="1">
    <source>
        <dbReference type="EMBL" id="NBZ88493.1"/>
    </source>
</evidence>